<gene>
    <name evidence="1" type="ORF">SAMN05421881_10347</name>
</gene>
<protein>
    <submittedName>
        <fullName evidence="1">Uncharacterized protein</fullName>
    </submittedName>
</protein>
<dbReference type="Proteomes" id="UP000198640">
    <property type="component" value="Unassembled WGS sequence"/>
</dbReference>
<evidence type="ECO:0000313" key="1">
    <source>
        <dbReference type="EMBL" id="SDY40926.1"/>
    </source>
</evidence>
<proteinExistence type="predicted"/>
<keyword evidence="2" id="KW-1185">Reference proteome</keyword>
<reference evidence="1 2" key="1">
    <citation type="submission" date="2016-10" db="EMBL/GenBank/DDBJ databases">
        <authorList>
            <person name="de Groot N.N."/>
        </authorList>
    </citation>
    <scope>NUCLEOTIDE SEQUENCE [LARGE SCALE GENOMIC DNA]</scope>
    <source>
        <strain evidence="1 2">Nm1</strain>
    </source>
</reference>
<dbReference type="EMBL" id="FNOY01000034">
    <property type="protein sequence ID" value="SDY40926.1"/>
    <property type="molecule type" value="Genomic_DNA"/>
</dbReference>
<name>A0A1H3JLY4_9PROT</name>
<accession>A0A1H3JLY4</accession>
<dbReference type="AlphaFoldDB" id="A0A1H3JLY4"/>
<organism evidence="1 2">
    <name type="scientific">Nitrosomonas halophila</name>
    <dbReference type="NCBI Taxonomy" id="44576"/>
    <lineage>
        <taxon>Bacteria</taxon>
        <taxon>Pseudomonadati</taxon>
        <taxon>Pseudomonadota</taxon>
        <taxon>Betaproteobacteria</taxon>
        <taxon>Nitrosomonadales</taxon>
        <taxon>Nitrosomonadaceae</taxon>
        <taxon>Nitrosomonas</taxon>
    </lineage>
</organism>
<evidence type="ECO:0000313" key="2">
    <source>
        <dbReference type="Proteomes" id="UP000198640"/>
    </source>
</evidence>
<sequence>MRLSNHSAGHDLLHGDSIPECVKLLDHAVTGWVNRKITIN</sequence>